<evidence type="ECO:0000256" key="1">
    <source>
        <dbReference type="SAM" id="Phobius"/>
    </source>
</evidence>
<evidence type="ECO:0000313" key="2">
    <source>
        <dbReference type="EnsemblMetazoa" id="CLYHEMP016507.1"/>
    </source>
</evidence>
<protein>
    <submittedName>
        <fullName evidence="2">Uncharacterized protein</fullName>
    </submittedName>
</protein>
<keyword evidence="1" id="KW-0812">Transmembrane</keyword>
<reference evidence="2" key="1">
    <citation type="submission" date="2021-01" db="UniProtKB">
        <authorList>
            <consortium name="EnsemblMetazoa"/>
        </authorList>
    </citation>
    <scope>IDENTIFICATION</scope>
</reference>
<dbReference type="EnsemblMetazoa" id="CLYHEMT016507.1">
    <property type="protein sequence ID" value="CLYHEMP016507.1"/>
    <property type="gene ID" value="CLYHEMG016507"/>
</dbReference>
<dbReference type="AlphaFoldDB" id="A0A7M5X1G5"/>
<name>A0A7M5X1G5_9CNID</name>
<dbReference type="Proteomes" id="UP000594262">
    <property type="component" value="Unplaced"/>
</dbReference>
<sequence length="190" mass="21680">MEKHVKEAIDRLSDTASKASQVDAEMYKLKTWVDKKKHETIIEKKRQKAKARTKAYGGAAACTASGILAWLVCPIAYAVAVDVTEGKSIKEIEVLFGDAVRNMERMRNEIKLIGDKTKVIVSKVSENKESMISIRSQLDKTNRGGRMVVKRFKQSYLARFKKSLYDLYEKCKKYLESRNESTDPALMYFP</sequence>
<keyword evidence="1" id="KW-1133">Transmembrane helix</keyword>
<accession>A0A7M5X1G5</accession>
<feature type="transmembrane region" description="Helical" evidence="1">
    <location>
        <begin position="55"/>
        <end position="80"/>
    </location>
</feature>
<evidence type="ECO:0000313" key="3">
    <source>
        <dbReference type="Proteomes" id="UP000594262"/>
    </source>
</evidence>
<organism evidence="2 3">
    <name type="scientific">Clytia hemisphaerica</name>
    <dbReference type="NCBI Taxonomy" id="252671"/>
    <lineage>
        <taxon>Eukaryota</taxon>
        <taxon>Metazoa</taxon>
        <taxon>Cnidaria</taxon>
        <taxon>Hydrozoa</taxon>
        <taxon>Hydroidolina</taxon>
        <taxon>Leptothecata</taxon>
        <taxon>Obeliida</taxon>
        <taxon>Clytiidae</taxon>
        <taxon>Clytia</taxon>
    </lineage>
</organism>
<dbReference type="Gene3D" id="1.20.1170.10">
    <property type="match status" value="1"/>
</dbReference>
<proteinExistence type="predicted"/>
<keyword evidence="3" id="KW-1185">Reference proteome</keyword>
<keyword evidence="1" id="KW-0472">Membrane</keyword>